<dbReference type="InterPro" id="IPR012885">
    <property type="entry name" value="F-box_Sdz-33"/>
</dbReference>
<evidence type="ECO:0000313" key="3">
    <source>
        <dbReference type="Proteomes" id="UP000095282"/>
    </source>
</evidence>
<evidence type="ECO:0000313" key="4">
    <source>
        <dbReference type="WBParaSite" id="Csp11.Scaffold612.g5895.t1"/>
    </source>
</evidence>
<dbReference type="InterPro" id="IPR001810">
    <property type="entry name" value="F-box_dom"/>
</dbReference>
<protein>
    <submittedName>
        <fullName evidence="4">F-box domain-containing protein</fullName>
    </submittedName>
</protein>
<proteinExistence type="predicted"/>
<feature type="chain" id="PRO_5009307535" evidence="1">
    <location>
        <begin position="20"/>
        <end position="331"/>
    </location>
</feature>
<dbReference type="PANTHER" id="PTHR21503">
    <property type="entry name" value="F-BOX-CONTAINING HYPOTHETICAL PROTEIN C.ELEGANS"/>
    <property type="match status" value="1"/>
</dbReference>
<dbReference type="Proteomes" id="UP000095282">
    <property type="component" value="Unplaced"/>
</dbReference>
<dbReference type="AlphaFoldDB" id="A0A1I7TH72"/>
<dbReference type="WBParaSite" id="Csp11.Scaffold612.g5895.t1">
    <property type="protein sequence ID" value="Csp11.Scaffold612.g5895.t1"/>
    <property type="gene ID" value="Csp11.Scaffold612.g5895"/>
</dbReference>
<dbReference type="PROSITE" id="PS50181">
    <property type="entry name" value="FBOX"/>
    <property type="match status" value="1"/>
</dbReference>
<reference evidence="4" key="1">
    <citation type="submission" date="2016-11" db="UniProtKB">
        <authorList>
            <consortium name="WormBaseParasite"/>
        </authorList>
    </citation>
    <scope>IDENTIFICATION</scope>
</reference>
<keyword evidence="1" id="KW-0732">Signal</keyword>
<evidence type="ECO:0000256" key="1">
    <source>
        <dbReference type="SAM" id="SignalP"/>
    </source>
</evidence>
<name>A0A1I7TH72_9PELO</name>
<feature type="signal peptide" evidence="1">
    <location>
        <begin position="1"/>
        <end position="19"/>
    </location>
</feature>
<dbReference type="PANTHER" id="PTHR21503:SF8">
    <property type="entry name" value="F-BOX ASSOCIATED DOMAIN-CONTAINING PROTEIN-RELATED"/>
    <property type="match status" value="1"/>
</dbReference>
<organism evidence="3 4">
    <name type="scientific">Caenorhabditis tropicalis</name>
    <dbReference type="NCBI Taxonomy" id="1561998"/>
    <lineage>
        <taxon>Eukaryota</taxon>
        <taxon>Metazoa</taxon>
        <taxon>Ecdysozoa</taxon>
        <taxon>Nematoda</taxon>
        <taxon>Chromadorea</taxon>
        <taxon>Rhabditida</taxon>
        <taxon>Rhabditina</taxon>
        <taxon>Rhabditomorpha</taxon>
        <taxon>Rhabditoidea</taxon>
        <taxon>Rhabditidae</taxon>
        <taxon>Peloderinae</taxon>
        <taxon>Caenorhabditis</taxon>
    </lineage>
</organism>
<sequence>MSTFYLLRLPLLAMEHVLCMLNPYELIFISLGSSRSKRAVKNFSRVKPKFRIRLTINSQPCISIIGKNPEVKAWEYSWTLDDPIIFLIESFNPYKVTYVDMKIAKNPIEEFMKSYDHIREVFGCQIEYVHYDLTAFSRRTTKTIIDFLRRQQKSIKAVCIHGDWLDQSHNDVKYHISKLKVSGRLEVDVTHYKKKFELEIPEGSFGLHVFSAKFIRYEQFLRLKHQEILLYDSGMSDRDINRFLKSWIACKSHLNLKSLLIVVRRPILEEEIMIDIPCEITDDPDVIEKFEKCPFHAKVDGGFNIRRSDGKMATASAALKPFGWCLCLLVH</sequence>
<evidence type="ECO:0000259" key="2">
    <source>
        <dbReference type="PROSITE" id="PS50181"/>
    </source>
</evidence>
<accession>A0A1I7TH72</accession>
<feature type="domain" description="F-box" evidence="2">
    <location>
        <begin position="3"/>
        <end position="50"/>
    </location>
</feature>
<keyword evidence="3" id="KW-1185">Reference proteome</keyword>
<dbReference type="Pfam" id="PF07735">
    <property type="entry name" value="FBA_2"/>
    <property type="match status" value="1"/>
</dbReference>